<proteinExistence type="predicted"/>
<name>A0ABW5RLU1_9BACI</name>
<reference evidence="3" key="1">
    <citation type="journal article" date="2019" name="Int. J. Syst. Evol. Microbiol.">
        <title>The Global Catalogue of Microorganisms (GCM) 10K type strain sequencing project: providing services to taxonomists for standard genome sequencing and annotation.</title>
        <authorList>
            <consortium name="The Broad Institute Genomics Platform"/>
            <consortium name="The Broad Institute Genome Sequencing Center for Infectious Disease"/>
            <person name="Wu L."/>
            <person name="Ma J."/>
        </authorList>
    </citation>
    <scope>NUCLEOTIDE SEQUENCE [LARGE SCALE GENOMIC DNA]</scope>
    <source>
        <strain evidence="3">KCTC 3913</strain>
    </source>
</reference>
<evidence type="ECO:0000313" key="3">
    <source>
        <dbReference type="Proteomes" id="UP001597506"/>
    </source>
</evidence>
<organism evidence="2 3">
    <name type="scientific">Bacillus seohaeanensis</name>
    <dbReference type="NCBI Taxonomy" id="284580"/>
    <lineage>
        <taxon>Bacteria</taxon>
        <taxon>Bacillati</taxon>
        <taxon>Bacillota</taxon>
        <taxon>Bacilli</taxon>
        <taxon>Bacillales</taxon>
        <taxon>Bacillaceae</taxon>
        <taxon>Bacillus</taxon>
    </lineage>
</organism>
<feature type="region of interest" description="Disordered" evidence="1">
    <location>
        <begin position="51"/>
        <end position="73"/>
    </location>
</feature>
<evidence type="ECO:0008006" key="4">
    <source>
        <dbReference type="Google" id="ProtNLM"/>
    </source>
</evidence>
<comment type="caution">
    <text evidence="2">The sequence shown here is derived from an EMBL/GenBank/DDBJ whole genome shotgun (WGS) entry which is preliminary data.</text>
</comment>
<gene>
    <name evidence="2" type="ORF">ACFSUL_00720</name>
</gene>
<sequence>MDRLNGESLTIIFTENGFTLEIIDKDIPKKKIYNWQKVYDKDGKLGLQTDTRGQAKAYQPSQKELSVEEKLRM</sequence>
<dbReference type="Proteomes" id="UP001597506">
    <property type="component" value="Unassembled WGS sequence"/>
</dbReference>
<dbReference type="EMBL" id="JBHUMF010000002">
    <property type="protein sequence ID" value="MFD2679266.1"/>
    <property type="molecule type" value="Genomic_DNA"/>
</dbReference>
<evidence type="ECO:0000313" key="2">
    <source>
        <dbReference type="EMBL" id="MFD2679266.1"/>
    </source>
</evidence>
<accession>A0ABW5RLU1</accession>
<dbReference type="RefSeq" id="WP_377931765.1">
    <property type="nucleotide sequence ID" value="NZ_JBHUMF010000002.1"/>
</dbReference>
<protein>
    <recommendedName>
        <fullName evidence="4">Transposase</fullName>
    </recommendedName>
</protein>
<keyword evidence="3" id="KW-1185">Reference proteome</keyword>
<evidence type="ECO:0000256" key="1">
    <source>
        <dbReference type="SAM" id="MobiDB-lite"/>
    </source>
</evidence>